<reference evidence="5" key="1">
    <citation type="submission" date="2009-10" db="EMBL/GenBank/DDBJ databases">
        <title>Diversity of trophic interactions inside an arsenic-rich microbial ecosystem.</title>
        <authorList>
            <person name="Bertin P.N."/>
            <person name="Heinrich-Salmeron A."/>
            <person name="Pelletier E."/>
            <person name="Goulhen-Chollet F."/>
            <person name="Arsene-Ploetze F."/>
            <person name="Gallien S."/>
            <person name="Calteau A."/>
            <person name="Vallenet D."/>
            <person name="Casiot C."/>
            <person name="Chane-Woon-Ming B."/>
            <person name="Giloteaux L."/>
            <person name="Barakat M."/>
            <person name="Bonnefoy V."/>
            <person name="Bruneel O."/>
            <person name="Chandler M."/>
            <person name="Cleiss J."/>
            <person name="Duran R."/>
            <person name="Elbaz-Poulichet F."/>
            <person name="Fonknechten N."/>
            <person name="Lauga B."/>
            <person name="Mornico D."/>
            <person name="Ortet P."/>
            <person name="Schaeffer C."/>
            <person name="Siguier P."/>
            <person name="Alexander Thil Smith A."/>
            <person name="Van Dorsselaer A."/>
            <person name="Weissenbach J."/>
            <person name="Medigue C."/>
            <person name="Le Paslier D."/>
        </authorList>
    </citation>
    <scope>NUCLEOTIDE SEQUENCE</scope>
</reference>
<evidence type="ECO:0000256" key="2">
    <source>
        <dbReference type="ARBA" id="ARBA00022989"/>
    </source>
</evidence>
<evidence type="ECO:0000313" key="5">
    <source>
        <dbReference type="EMBL" id="CBH99807.1"/>
    </source>
</evidence>
<feature type="transmembrane region" description="Helical" evidence="4">
    <location>
        <begin position="163"/>
        <end position="183"/>
    </location>
</feature>
<evidence type="ECO:0008006" key="6">
    <source>
        <dbReference type="Google" id="ProtNLM"/>
    </source>
</evidence>
<dbReference type="EMBL" id="CABN01000053">
    <property type="protein sequence ID" value="CBH99807.1"/>
    <property type="molecule type" value="Genomic_DNA"/>
</dbReference>
<feature type="transmembrane region" description="Helical" evidence="4">
    <location>
        <begin position="203"/>
        <end position="223"/>
    </location>
</feature>
<keyword evidence="3 4" id="KW-0472">Membrane</keyword>
<name>E6PXZ8_9ZZZZ</name>
<evidence type="ECO:0000256" key="4">
    <source>
        <dbReference type="SAM" id="Phobius"/>
    </source>
</evidence>
<organism evidence="5">
    <name type="scientific">mine drainage metagenome</name>
    <dbReference type="NCBI Taxonomy" id="410659"/>
    <lineage>
        <taxon>unclassified sequences</taxon>
        <taxon>metagenomes</taxon>
        <taxon>ecological metagenomes</taxon>
    </lineage>
</organism>
<protein>
    <recommendedName>
        <fullName evidence="6">TrbL/VirB6 plasmid conjugal transfer protein</fullName>
    </recommendedName>
</protein>
<feature type="transmembrane region" description="Helical" evidence="4">
    <location>
        <begin position="106"/>
        <end position="125"/>
    </location>
</feature>
<keyword evidence="2 4" id="KW-1133">Transmembrane helix</keyword>
<feature type="transmembrane region" description="Helical" evidence="4">
    <location>
        <begin position="131"/>
        <end position="151"/>
    </location>
</feature>
<gene>
    <name evidence="5" type="ORF">CARN3_0761</name>
</gene>
<dbReference type="Pfam" id="PF04610">
    <property type="entry name" value="TrbL"/>
    <property type="match status" value="1"/>
</dbReference>
<accession>E6PXZ8</accession>
<evidence type="ECO:0000256" key="3">
    <source>
        <dbReference type="ARBA" id="ARBA00023136"/>
    </source>
</evidence>
<dbReference type="InterPro" id="IPR007688">
    <property type="entry name" value="Conjugal_tfr_TrbL/VirB6"/>
</dbReference>
<feature type="transmembrane region" description="Helical" evidence="4">
    <location>
        <begin position="31"/>
        <end position="49"/>
    </location>
</feature>
<comment type="caution">
    <text evidence="5">The sequence shown here is derived from an EMBL/GenBank/DDBJ whole genome shotgun (WGS) entry which is preliminary data.</text>
</comment>
<dbReference type="GO" id="GO:0030255">
    <property type="term" value="P:protein secretion by the type IV secretion system"/>
    <property type="evidence" value="ECO:0007669"/>
    <property type="project" value="InterPro"/>
</dbReference>
<keyword evidence="1 4" id="KW-0812">Transmembrane</keyword>
<evidence type="ECO:0000256" key="1">
    <source>
        <dbReference type="ARBA" id="ARBA00022692"/>
    </source>
</evidence>
<dbReference type="AlphaFoldDB" id="E6PXZ8"/>
<proteinExistence type="predicted"/>
<sequence length="255" mass="27112">MLSLATIMLVWFGVQEALASAHGGAGFSMGRFLNLFMLLTFAYAMVNYYDSAIPGLGFSIKGFIDGGTANLVSVIGADGSTTMLNEIHAASSKTGPAMLTSMMSPYYSLVYFVVQFLLGALAAVVSAILAYGAIASTIIGLLGPIFIPFLVFDKLDWLFWGWLKAYLGFSFYKVVAAATMNVLSHVLTNYYVQVGQSVSDPATIVQALPLLILLVLVNVYILFKIPAMTQSLFGGHTGGHDGGMGVAMMAIRAAL</sequence>